<proteinExistence type="predicted"/>
<gene>
    <name evidence="1" type="ORF">OV079_33660</name>
</gene>
<evidence type="ECO:0000313" key="2">
    <source>
        <dbReference type="Proteomes" id="UP001150924"/>
    </source>
</evidence>
<dbReference type="RefSeq" id="WP_267773375.1">
    <property type="nucleotide sequence ID" value="NZ_JAPNKE010000002.1"/>
</dbReference>
<protein>
    <submittedName>
        <fullName evidence="1">Uncharacterized protein</fullName>
    </submittedName>
</protein>
<accession>A0A9X3EVP6</accession>
<name>A0A9X3EVP6_9BACT</name>
<dbReference type="AlphaFoldDB" id="A0A9X3EVP6"/>
<organism evidence="1 2">
    <name type="scientific">Nannocystis pusilla</name>
    <dbReference type="NCBI Taxonomy" id="889268"/>
    <lineage>
        <taxon>Bacteria</taxon>
        <taxon>Pseudomonadati</taxon>
        <taxon>Myxococcota</taxon>
        <taxon>Polyangia</taxon>
        <taxon>Nannocystales</taxon>
        <taxon>Nannocystaceae</taxon>
        <taxon>Nannocystis</taxon>
    </lineage>
</organism>
<reference evidence="1" key="1">
    <citation type="submission" date="2022-11" db="EMBL/GenBank/DDBJ databases">
        <title>Minimal conservation of predation-associated metabolite biosynthetic gene clusters underscores biosynthetic potential of Myxococcota including descriptions for ten novel species: Archangium lansinium sp. nov., Myxococcus landrumus sp. nov., Nannocystis bai.</title>
        <authorList>
            <person name="Ahearne A."/>
            <person name="Stevens C."/>
            <person name="Phillips K."/>
        </authorList>
    </citation>
    <scope>NUCLEOTIDE SEQUENCE</scope>
    <source>
        <strain evidence="1">Na p29</strain>
    </source>
</reference>
<dbReference type="EMBL" id="JAPNKE010000002">
    <property type="protein sequence ID" value="MCY1010430.1"/>
    <property type="molecule type" value="Genomic_DNA"/>
</dbReference>
<evidence type="ECO:0000313" key="1">
    <source>
        <dbReference type="EMBL" id="MCY1010430.1"/>
    </source>
</evidence>
<sequence>MTSPRSSPTTNASAWQALRDYLAEAYSNQDMRLLLELTLLAEAGSRLPDERVSPQEYANTLCGLIQRHSGYPLPEFWKQLADDRPLRAPEIYKLRAIFEAAMAASGRPPPPPPRPARRGQFTVPPLLTAALITAIGVAGTYCALARTDNPDLGKPGIECNDGTPSATCTEPRSGCCSRHGGIKRVEPK</sequence>
<dbReference type="Proteomes" id="UP001150924">
    <property type="component" value="Unassembled WGS sequence"/>
</dbReference>
<comment type="caution">
    <text evidence="1">The sequence shown here is derived from an EMBL/GenBank/DDBJ whole genome shotgun (WGS) entry which is preliminary data.</text>
</comment>
<keyword evidence="2" id="KW-1185">Reference proteome</keyword>